<protein>
    <submittedName>
        <fullName evidence="1">Uncharacterized protein</fullName>
    </submittedName>
</protein>
<proteinExistence type="predicted"/>
<evidence type="ECO:0000313" key="1">
    <source>
        <dbReference type="EMBL" id="KAH7176248.1"/>
    </source>
</evidence>
<gene>
    <name evidence="1" type="ORF">EDB81DRAFT_772216</name>
</gene>
<name>A0A9P9JRG3_9HYPO</name>
<reference evidence="1" key="1">
    <citation type="journal article" date="2021" name="Nat. Commun.">
        <title>Genetic determinants of endophytism in the Arabidopsis root mycobiome.</title>
        <authorList>
            <person name="Mesny F."/>
            <person name="Miyauchi S."/>
            <person name="Thiergart T."/>
            <person name="Pickel B."/>
            <person name="Atanasova L."/>
            <person name="Karlsson M."/>
            <person name="Huettel B."/>
            <person name="Barry K.W."/>
            <person name="Haridas S."/>
            <person name="Chen C."/>
            <person name="Bauer D."/>
            <person name="Andreopoulos W."/>
            <person name="Pangilinan J."/>
            <person name="LaButti K."/>
            <person name="Riley R."/>
            <person name="Lipzen A."/>
            <person name="Clum A."/>
            <person name="Drula E."/>
            <person name="Henrissat B."/>
            <person name="Kohler A."/>
            <person name="Grigoriev I.V."/>
            <person name="Martin F.M."/>
            <person name="Hacquard S."/>
        </authorList>
    </citation>
    <scope>NUCLEOTIDE SEQUENCE</scope>
    <source>
        <strain evidence="1">MPI-CAGE-AT-0147</strain>
    </source>
</reference>
<dbReference type="OrthoDB" id="4424523at2759"/>
<comment type="caution">
    <text evidence="1">The sequence shown here is derived from an EMBL/GenBank/DDBJ whole genome shotgun (WGS) entry which is preliminary data.</text>
</comment>
<dbReference type="EMBL" id="JAGMUV010000001">
    <property type="protein sequence ID" value="KAH7176248.1"/>
    <property type="molecule type" value="Genomic_DNA"/>
</dbReference>
<dbReference type="Proteomes" id="UP000738349">
    <property type="component" value="Unassembled WGS sequence"/>
</dbReference>
<keyword evidence="2" id="KW-1185">Reference proteome</keyword>
<accession>A0A9P9JRG3</accession>
<dbReference type="AlphaFoldDB" id="A0A9P9JRG3"/>
<organism evidence="1 2">
    <name type="scientific">Dactylonectria macrodidyma</name>
    <dbReference type="NCBI Taxonomy" id="307937"/>
    <lineage>
        <taxon>Eukaryota</taxon>
        <taxon>Fungi</taxon>
        <taxon>Dikarya</taxon>
        <taxon>Ascomycota</taxon>
        <taxon>Pezizomycotina</taxon>
        <taxon>Sordariomycetes</taxon>
        <taxon>Hypocreomycetidae</taxon>
        <taxon>Hypocreales</taxon>
        <taxon>Nectriaceae</taxon>
        <taxon>Dactylonectria</taxon>
    </lineage>
</organism>
<sequence>MYRRLLTKSRDFRPFAVPAQPVFRARISFSSRPKTFRSVRQLSKSLVAIRSSSNQPTNSQLMDAQEDLGFNILKSEITGPEFHDSVWGFVIYRCVEGNDAAWERMLEAIRQHVSDYLEHHPRKDLKDLAPFHDLHVIDDKALYGAPIHKLREHFKTWAPKNLESRLRPDSTSTVADVISTAAGSTPRYNFFLAVDESDVLRSDNPDLNLNSPLLKLVSLEWDYTEMCQTTHPYFLEGFVELDEQDGGWAEAYLSDYVDIYNHLQRMDWDDL</sequence>
<evidence type="ECO:0000313" key="2">
    <source>
        <dbReference type="Proteomes" id="UP000738349"/>
    </source>
</evidence>